<evidence type="ECO:0000313" key="1">
    <source>
        <dbReference type="EMBL" id="GAA2628154.1"/>
    </source>
</evidence>
<dbReference type="EMBL" id="BAAATD010000013">
    <property type="protein sequence ID" value="GAA2628154.1"/>
    <property type="molecule type" value="Genomic_DNA"/>
</dbReference>
<gene>
    <name evidence="1" type="ORF">GCM10010411_76820</name>
</gene>
<protein>
    <submittedName>
        <fullName evidence="1">Uncharacterized protein</fullName>
    </submittedName>
</protein>
<sequence length="72" mass="7666">MQLGLVEESVGHQPCSVVQQGLQQNGAVAAHRQIQDVLEVLRQRQMGDFGVESQPGQAIAEQSLACAPGRGK</sequence>
<organism evidence="1 2">
    <name type="scientific">Actinomadura fulvescens</name>
    <dbReference type="NCBI Taxonomy" id="46160"/>
    <lineage>
        <taxon>Bacteria</taxon>
        <taxon>Bacillati</taxon>
        <taxon>Actinomycetota</taxon>
        <taxon>Actinomycetes</taxon>
        <taxon>Streptosporangiales</taxon>
        <taxon>Thermomonosporaceae</taxon>
        <taxon>Actinomadura</taxon>
    </lineage>
</organism>
<keyword evidence="2" id="KW-1185">Reference proteome</keyword>
<evidence type="ECO:0000313" key="2">
    <source>
        <dbReference type="Proteomes" id="UP001501509"/>
    </source>
</evidence>
<reference evidence="2" key="1">
    <citation type="journal article" date="2019" name="Int. J. Syst. Evol. Microbiol.">
        <title>The Global Catalogue of Microorganisms (GCM) 10K type strain sequencing project: providing services to taxonomists for standard genome sequencing and annotation.</title>
        <authorList>
            <consortium name="The Broad Institute Genomics Platform"/>
            <consortium name="The Broad Institute Genome Sequencing Center for Infectious Disease"/>
            <person name="Wu L."/>
            <person name="Ma J."/>
        </authorList>
    </citation>
    <scope>NUCLEOTIDE SEQUENCE [LARGE SCALE GENOMIC DNA]</scope>
    <source>
        <strain evidence="2">JCM 6833</strain>
    </source>
</reference>
<dbReference type="Proteomes" id="UP001501509">
    <property type="component" value="Unassembled WGS sequence"/>
</dbReference>
<accession>A0ABP6CTN6</accession>
<proteinExistence type="predicted"/>
<name>A0ABP6CTN6_9ACTN</name>
<dbReference type="RefSeq" id="WP_344547411.1">
    <property type="nucleotide sequence ID" value="NZ_BAAATD010000013.1"/>
</dbReference>
<comment type="caution">
    <text evidence="1">The sequence shown here is derived from an EMBL/GenBank/DDBJ whole genome shotgun (WGS) entry which is preliminary data.</text>
</comment>